<dbReference type="EMBL" id="CAJPEX010003430">
    <property type="protein sequence ID" value="CAG0922221.1"/>
    <property type="molecule type" value="Genomic_DNA"/>
</dbReference>
<name>A0A7R9BWQ5_9CRUS</name>
<dbReference type="InterPro" id="IPR016187">
    <property type="entry name" value="CTDL_fold"/>
</dbReference>
<dbReference type="InterPro" id="IPR036116">
    <property type="entry name" value="FN3_sf"/>
</dbReference>
<protein>
    <recommendedName>
        <fullName evidence="3">C-type lectin domain-containing protein</fullName>
    </recommendedName>
</protein>
<dbReference type="SUPFAM" id="SSF56436">
    <property type="entry name" value="C-type lectin-like"/>
    <property type="match status" value="1"/>
</dbReference>
<reference evidence="1" key="1">
    <citation type="submission" date="2020-11" db="EMBL/GenBank/DDBJ databases">
        <authorList>
            <person name="Tran Van P."/>
        </authorList>
    </citation>
    <scope>NUCLEOTIDE SEQUENCE</scope>
</reference>
<dbReference type="EMBL" id="OA885467">
    <property type="protein sequence ID" value="CAD7282069.1"/>
    <property type="molecule type" value="Genomic_DNA"/>
</dbReference>
<dbReference type="OrthoDB" id="6350332at2759"/>
<evidence type="ECO:0008006" key="3">
    <source>
        <dbReference type="Google" id="ProtNLM"/>
    </source>
</evidence>
<evidence type="ECO:0000313" key="1">
    <source>
        <dbReference type="EMBL" id="CAD7282069.1"/>
    </source>
</evidence>
<keyword evidence="2" id="KW-1185">Reference proteome</keyword>
<accession>A0A7R9BWQ5</accession>
<sequence>MQSFGQVDVTWSPPVVKIRSAAAPFAVTDATLLAAATEYEVGVAPAAVGSADGGGGGAASSEAVVRVAGTKYSVSGPVWGQEYNVRVTCVLQTQPVPCGATKGVAAVVARDQRANGLILAMPRNISAHAIADNAVLIKWVNVDLGWVPKKYSISVSETSFNTEVARGDLKVKLSDLNTAKTYSVTFKPVLDGFPDPPANVQNLYFTAFLGSVGLAATVLWSGSVRLTWNPAQACVADFTTELTSFPLPAVAYQATLTGNGTNRTLDLNADALSAEFPGIRVNVSYTGTLKCSFLRPLKELTPSAPTGTQVKPGSKNVTIYDLKRVGASWRDAEAICMRLFPVDHSDLCVLFLRTSVWSDESPYTYFPISSKKGPSKSDCCLKVVRLANNRFDWQADQCNFLKSFLCETRVNKLTSDMVNMSLANTTANATVFSWNTSGTNWEGRA</sequence>
<dbReference type="Proteomes" id="UP000678499">
    <property type="component" value="Unassembled WGS sequence"/>
</dbReference>
<gene>
    <name evidence="1" type="ORF">NMOB1V02_LOCUS9701</name>
</gene>
<dbReference type="AlphaFoldDB" id="A0A7R9BWQ5"/>
<organism evidence="1">
    <name type="scientific">Notodromas monacha</name>
    <dbReference type="NCBI Taxonomy" id="399045"/>
    <lineage>
        <taxon>Eukaryota</taxon>
        <taxon>Metazoa</taxon>
        <taxon>Ecdysozoa</taxon>
        <taxon>Arthropoda</taxon>
        <taxon>Crustacea</taxon>
        <taxon>Oligostraca</taxon>
        <taxon>Ostracoda</taxon>
        <taxon>Podocopa</taxon>
        <taxon>Podocopida</taxon>
        <taxon>Cypridocopina</taxon>
        <taxon>Cypridoidea</taxon>
        <taxon>Cyprididae</taxon>
        <taxon>Notodromas</taxon>
    </lineage>
</organism>
<evidence type="ECO:0000313" key="2">
    <source>
        <dbReference type="Proteomes" id="UP000678499"/>
    </source>
</evidence>
<proteinExistence type="predicted"/>
<dbReference type="SUPFAM" id="SSF49265">
    <property type="entry name" value="Fibronectin type III"/>
    <property type="match status" value="1"/>
</dbReference>